<name>A0A6A3K504_9STRA</name>
<dbReference type="SUPFAM" id="SSF52540">
    <property type="entry name" value="P-loop containing nucleoside triphosphate hydrolases"/>
    <property type="match status" value="1"/>
</dbReference>
<comment type="caution">
    <text evidence="3">The sequence shown here is derived from an EMBL/GenBank/DDBJ whole genome shotgun (WGS) entry which is preliminary data.</text>
</comment>
<dbReference type="InterPro" id="IPR052980">
    <property type="entry name" value="Crinkler_effector"/>
</dbReference>
<evidence type="ECO:0000313" key="4">
    <source>
        <dbReference type="EMBL" id="KAE9313051.1"/>
    </source>
</evidence>
<dbReference type="OrthoDB" id="121944at2759"/>
<evidence type="ECO:0000313" key="6">
    <source>
        <dbReference type="Proteomes" id="UP000434957"/>
    </source>
</evidence>
<dbReference type="Proteomes" id="UP000435112">
    <property type="component" value="Unassembled WGS sequence"/>
</dbReference>
<dbReference type="PANTHER" id="PTHR33129:SF1">
    <property type="entry name" value="ATP-BINDING PROTEIN"/>
    <property type="match status" value="1"/>
</dbReference>
<dbReference type="EMBL" id="QXFV01001606">
    <property type="protein sequence ID" value="KAE9002121.1"/>
    <property type="molecule type" value="Genomic_DNA"/>
</dbReference>
<evidence type="ECO:0000313" key="7">
    <source>
        <dbReference type="Proteomes" id="UP000435112"/>
    </source>
</evidence>
<evidence type="ECO:0000313" key="3">
    <source>
        <dbReference type="EMBL" id="KAE9002121.1"/>
    </source>
</evidence>
<keyword evidence="6" id="KW-1185">Reference proteome</keyword>
<dbReference type="PANTHER" id="PTHR33129">
    <property type="entry name" value="PROTEIN KINASE DOMAIN-CONTAINING PROTEIN-RELATED"/>
    <property type="match status" value="1"/>
</dbReference>
<dbReference type="Proteomes" id="UP000429607">
    <property type="component" value="Unassembled WGS sequence"/>
</dbReference>
<dbReference type="EMBL" id="QXFU01001647">
    <property type="protein sequence ID" value="KAE8998115.1"/>
    <property type="molecule type" value="Genomic_DNA"/>
</dbReference>
<gene>
    <name evidence="3" type="ORF">PR001_g18343</name>
    <name evidence="2" type="ORF">PR002_g18828</name>
    <name evidence="4" type="ORF">PR003_g19598</name>
</gene>
<protein>
    <recommendedName>
        <fullName evidence="8">Crinkler (CRN) family protein</fullName>
    </recommendedName>
</protein>
<evidence type="ECO:0008006" key="8">
    <source>
        <dbReference type="Google" id="ProtNLM"/>
    </source>
</evidence>
<feature type="region of interest" description="Disordered" evidence="1">
    <location>
        <begin position="649"/>
        <end position="674"/>
    </location>
</feature>
<evidence type="ECO:0000256" key="1">
    <source>
        <dbReference type="SAM" id="MobiDB-lite"/>
    </source>
</evidence>
<dbReference type="InterPro" id="IPR027417">
    <property type="entry name" value="P-loop_NTPase"/>
</dbReference>
<organism evidence="3 5">
    <name type="scientific">Phytophthora rubi</name>
    <dbReference type="NCBI Taxonomy" id="129364"/>
    <lineage>
        <taxon>Eukaryota</taxon>
        <taxon>Sar</taxon>
        <taxon>Stramenopiles</taxon>
        <taxon>Oomycota</taxon>
        <taxon>Peronosporomycetes</taxon>
        <taxon>Peronosporales</taxon>
        <taxon>Peronosporaceae</taxon>
        <taxon>Phytophthora</taxon>
    </lineage>
</organism>
<reference evidence="5 7" key="1">
    <citation type="submission" date="2018-09" db="EMBL/GenBank/DDBJ databases">
        <title>Genomic investigation of the strawberry pathogen Phytophthora fragariae indicates pathogenicity is determined by transcriptional variation in three key races.</title>
        <authorList>
            <person name="Adams T.M."/>
            <person name="Armitage A.D."/>
            <person name="Sobczyk M.K."/>
            <person name="Bates H.J."/>
            <person name="Dunwell J.M."/>
            <person name="Nellist C.F."/>
            <person name="Harrison R.J."/>
        </authorList>
    </citation>
    <scope>NUCLEOTIDE SEQUENCE [LARGE SCALE GENOMIC DNA]</scope>
    <source>
        <strain evidence="3 5">SCRP249</strain>
        <strain evidence="2 7">SCRP324</strain>
        <strain evidence="4 6">SCRP333</strain>
    </source>
</reference>
<accession>A0A6A3K504</accession>
<evidence type="ECO:0000313" key="2">
    <source>
        <dbReference type="EMBL" id="KAE8998115.1"/>
    </source>
</evidence>
<sequence>MAEEVWFQLVQASEDQQGTPFSDASEDAVQLTDDIKDVRHLREAIREKYRHEEPDILEGFVPNQLKIYANQAAYKAKKQCSPRLSLNELDARATVIVEVPTQRLVPRTAAPAAELMEIPSTIVLNEPDKYAKECTSLTEWAINAVHEIPLIWKFMSSLGGCTSNGKIFWRSEDKQVASILVDGWFRESTDGNINVRTNKKSILMGSPGIGKSTLLCVMAFYLVFKYKKNVLVYRRLTKFEQENCLFYLGYEDGKVVHFAVQRCKTPNAINIYEELIRQQGISRVWLLLDGFRYQDIPEGVRTFKMLATSQQVNMKSQERVDAYCCLLPCWAKKDLWLVGHLVYNFATKDMEERFYYSGGSVREFTLATSEDIRNAIDEACSGVDDISNLLSNNSSVLAGKSQVDRLRHTFVKNADDTNQFIARRYWEQVIDSEYAVLRLSTRLRSDALFRIYAWARSAGHGSLAGTVFEVYVHRLAADNMLRLQISEYDQPAFRKPNEPRAYAFKPLLLRAGTAAQWGTSDDYKSYLEKWRDDDEHTYWFPACDNFPNIDSIVKLESTASGKKGGVAYLQVTIAEQHDISSTQLTEMDTIFGVADIPEPPIYIAICPDPTSCQTFVLNPRNEVLLTRRTRRVFVGYFEEYQLATAADGPMNNISVKPAPPEHNYDTRNKRQRSS</sequence>
<evidence type="ECO:0000313" key="5">
    <source>
        <dbReference type="Proteomes" id="UP000429607"/>
    </source>
</evidence>
<dbReference type="AlphaFoldDB" id="A0A6A3K504"/>
<proteinExistence type="predicted"/>
<dbReference type="EMBL" id="QXFT01001666">
    <property type="protein sequence ID" value="KAE9313051.1"/>
    <property type="molecule type" value="Genomic_DNA"/>
</dbReference>
<dbReference type="Proteomes" id="UP000434957">
    <property type="component" value="Unassembled WGS sequence"/>
</dbReference>